<evidence type="ECO:0000313" key="1">
    <source>
        <dbReference type="EMBL" id="KAF2036197.1"/>
    </source>
</evidence>
<name>A0A9P4LTW1_9PLEO</name>
<comment type="caution">
    <text evidence="1">The sequence shown here is derived from an EMBL/GenBank/DDBJ whole genome shotgun (WGS) entry which is preliminary data.</text>
</comment>
<dbReference type="Proteomes" id="UP000799777">
    <property type="component" value="Unassembled WGS sequence"/>
</dbReference>
<protein>
    <submittedName>
        <fullName evidence="1">Uncharacterized protein</fullName>
    </submittedName>
</protein>
<dbReference type="AlphaFoldDB" id="A0A9P4LTW1"/>
<reference evidence="1" key="1">
    <citation type="journal article" date="2020" name="Stud. Mycol.">
        <title>101 Dothideomycetes genomes: a test case for predicting lifestyles and emergence of pathogens.</title>
        <authorList>
            <person name="Haridas S."/>
            <person name="Albert R."/>
            <person name="Binder M."/>
            <person name="Bloem J."/>
            <person name="Labutti K."/>
            <person name="Salamov A."/>
            <person name="Andreopoulos B."/>
            <person name="Baker S."/>
            <person name="Barry K."/>
            <person name="Bills G."/>
            <person name="Bluhm B."/>
            <person name="Cannon C."/>
            <person name="Castanera R."/>
            <person name="Culley D."/>
            <person name="Daum C."/>
            <person name="Ezra D."/>
            <person name="Gonzalez J."/>
            <person name="Henrissat B."/>
            <person name="Kuo A."/>
            <person name="Liang C."/>
            <person name="Lipzen A."/>
            <person name="Lutzoni F."/>
            <person name="Magnuson J."/>
            <person name="Mondo S."/>
            <person name="Nolan M."/>
            <person name="Ohm R."/>
            <person name="Pangilinan J."/>
            <person name="Park H.-J."/>
            <person name="Ramirez L."/>
            <person name="Alfaro M."/>
            <person name="Sun H."/>
            <person name="Tritt A."/>
            <person name="Yoshinaga Y."/>
            <person name="Zwiers L.-H."/>
            <person name="Turgeon B."/>
            <person name="Goodwin S."/>
            <person name="Spatafora J."/>
            <person name="Crous P."/>
            <person name="Grigoriev I."/>
        </authorList>
    </citation>
    <scope>NUCLEOTIDE SEQUENCE</scope>
    <source>
        <strain evidence="1">CBS 110217</strain>
    </source>
</reference>
<dbReference type="EMBL" id="ML978155">
    <property type="protein sequence ID" value="KAF2036197.1"/>
    <property type="molecule type" value="Genomic_DNA"/>
</dbReference>
<dbReference type="OrthoDB" id="3711896at2759"/>
<proteinExistence type="predicted"/>
<dbReference type="PANTHER" id="PTHR38790">
    <property type="entry name" value="2EXR DOMAIN-CONTAINING PROTEIN-RELATED"/>
    <property type="match status" value="1"/>
</dbReference>
<evidence type="ECO:0000313" key="2">
    <source>
        <dbReference type="Proteomes" id="UP000799777"/>
    </source>
</evidence>
<keyword evidence="2" id="KW-1185">Reference proteome</keyword>
<sequence>MSVTFEKSRNFWPHPAAFAQKMSHQPSPLLLLPRELRDAIYMLVFKHDPLIRVFEDGATNRPFPALPQSCHQIYLEAYPILIRSLNFVISAGWRLDATQCWLEHIGDNGIKAVRTVAVTVFALLRTFPPGQRCMLWTRDECNPLTPGARIGPKIHITGSDAPRAPFATIPKAMRFLLGLPGLRHIDIGIHVKLPADAVDKLQRGEKHYYDLHSLTAITTLRSVTLHLDNRLLARIWRNILKKKDRERGPTVIRRKEVLEDAWGLRSWLADGFRQKGLNVDVKCVWVPHEVYLHSVIPQY</sequence>
<accession>A0A9P4LTW1</accession>
<gene>
    <name evidence="1" type="ORF">EK21DRAFT_83901</name>
</gene>
<dbReference type="PANTHER" id="PTHR38790:SF4">
    <property type="entry name" value="2EXR DOMAIN-CONTAINING PROTEIN"/>
    <property type="match status" value="1"/>
</dbReference>
<organism evidence="1 2">
    <name type="scientific">Setomelanomma holmii</name>
    <dbReference type="NCBI Taxonomy" id="210430"/>
    <lineage>
        <taxon>Eukaryota</taxon>
        <taxon>Fungi</taxon>
        <taxon>Dikarya</taxon>
        <taxon>Ascomycota</taxon>
        <taxon>Pezizomycotina</taxon>
        <taxon>Dothideomycetes</taxon>
        <taxon>Pleosporomycetidae</taxon>
        <taxon>Pleosporales</taxon>
        <taxon>Pleosporineae</taxon>
        <taxon>Phaeosphaeriaceae</taxon>
        <taxon>Setomelanomma</taxon>
    </lineage>
</organism>